<dbReference type="Pfam" id="PF00271">
    <property type="entry name" value="Helicase_C"/>
    <property type="match status" value="1"/>
</dbReference>
<evidence type="ECO:0000259" key="13">
    <source>
        <dbReference type="PROSITE" id="PS51192"/>
    </source>
</evidence>
<accession>A0A368N513</accession>
<evidence type="ECO:0000256" key="12">
    <source>
        <dbReference type="HAMAP-Rule" id="MF_00983"/>
    </source>
</evidence>
<comment type="caution">
    <text evidence="15">The sequence shown here is derived from an EMBL/GenBank/DDBJ whole genome shotgun (WGS) entry which is preliminary data.</text>
</comment>
<name>A0A368N513_9GAMM</name>
<sequence>MSSTNFTPRYLKVALSVPMRRLFDYRLPEGESVSDWPAGIRVKVPFGKSHRIGLLVEHASSTEWQPEQVKPAQQRLDDQPLLPESLWQLSLWSAKYYQHALGDALLSTLPTKLREGGALSAGNIRQWRLTAAGQQTTPASLSRAKAQQHLLSLFQQEQALTDNAIAEQAGSRSALLAMEKKALIEAFSIASGDAKWGEKLQISSDTPVLNKEQAAAVAAIRGSQQQFQPFLLEGVTGSGKTEVYLQAMAPVLEAGKQVLMLVPEIGLTPQTLSRFQKRFNCPIAMLHSGLNDTERLDAWLQARDNRAGIVIGTRSAIFTPCHQLGMIIVDEEHDMSLKQQEGYRYHARDLAVARAQKEQLPLLLGSATPSLETLQNALHGRYQHLQLRSRAGNAQAVKHQLLDIKGRPLDQGFSPELLGLIKQHLHNDGQVLVFLNRRGYAPSLICHECGYLEECRRCDAYYTLHQRTGLLQCHHCGSQKPVPHQCPECGSTRLLGRGVGTEQLEQALQRHFPEHPCIRIDRDSTRRKGALDAFLGQIKRGEAKLLLGTQMLAKGHHFPEVTLVVIMDVDGALFSADFRAPERLGQLITQVAGRAGRAGKQGTLVMQTHHPEHILLQDLLQNGYGHFARTALSERKQAQLPPFRHLALFRAESHRSEDAEAFLMQLSALLQQKLIESAIELGAVLGPMPAPMERKAGRFRWQLLLESAERKTLHQWLHGILVQAEKLPISRKIRWSLDIDPQDLS</sequence>
<proteinExistence type="inferred from homology"/>
<feature type="binding site" evidence="12">
    <location>
        <position position="458"/>
    </location>
    <ligand>
        <name>Zn(2+)</name>
        <dbReference type="ChEBI" id="CHEBI:29105"/>
        <label>2</label>
    </ligand>
</feature>
<dbReference type="RefSeq" id="WP_114339632.1">
    <property type="nucleotide sequence ID" value="NZ_QPID01000012.1"/>
</dbReference>
<dbReference type="InterPro" id="IPR005259">
    <property type="entry name" value="PriA"/>
</dbReference>
<dbReference type="EMBL" id="QPID01000012">
    <property type="protein sequence ID" value="RCU45113.1"/>
    <property type="molecule type" value="Genomic_DNA"/>
</dbReference>
<dbReference type="InterPro" id="IPR042115">
    <property type="entry name" value="PriA_3primeBD_sf"/>
</dbReference>
<dbReference type="InterPro" id="IPR001650">
    <property type="entry name" value="Helicase_C-like"/>
</dbReference>
<dbReference type="InterPro" id="IPR041236">
    <property type="entry name" value="PriA_C"/>
</dbReference>
<evidence type="ECO:0000256" key="5">
    <source>
        <dbReference type="ARBA" id="ARBA00022801"/>
    </source>
</evidence>
<feature type="binding site" evidence="12">
    <location>
        <position position="449"/>
    </location>
    <ligand>
        <name>Zn(2+)</name>
        <dbReference type="ChEBI" id="CHEBI:29105"/>
        <label>1</label>
    </ligand>
</feature>
<evidence type="ECO:0000256" key="10">
    <source>
        <dbReference type="ARBA" id="ARBA00023235"/>
    </source>
</evidence>
<evidence type="ECO:0000256" key="4">
    <source>
        <dbReference type="ARBA" id="ARBA00022741"/>
    </source>
</evidence>
<evidence type="ECO:0000256" key="11">
    <source>
        <dbReference type="ARBA" id="ARBA00048988"/>
    </source>
</evidence>
<dbReference type="PROSITE" id="PS51192">
    <property type="entry name" value="HELICASE_ATP_BIND_1"/>
    <property type="match status" value="1"/>
</dbReference>
<dbReference type="EC" id="5.6.2.4" evidence="12"/>
<keyword evidence="6 12" id="KW-0347">Helicase</keyword>
<comment type="subunit">
    <text evidence="12">Component of the replication restart primosome.</text>
</comment>
<dbReference type="NCBIfam" id="NF004067">
    <property type="entry name" value="PRK05580.1-4"/>
    <property type="match status" value="1"/>
</dbReference>
<dbReference type="GO" id="GO:0006270">
    <property type="term" value="P:DNA replication initiation"/>
    <property type="evidence" value="ECO:0007669"/>
    <property type="project" value="TreeGrafter"/>
</dbReference>
<dbReference type="GO" id="GO:0006269">
    <property type="term" value="P:DNA replication, synthesis of primer"/>
    <property type="evidence" value="ECO:0007669"/>
    <property type="project" value="UniProtKB-KW"/>
</dbReference>
<keyword evidence="4 12" id="KW-0547">Nucleotide-binding</keyword>
<keyword evidence="9 12" id="KW-0238">DNA-binding</keyword>
<dbReference type="GO" id="GO:0008270">
    <property type="term" value="F:zinc ion binding"/>
    <property type="evidence" value="ECO:0007669"/>
    <property type="project" value="UniProtKB-UniRule"/>
</dbReference>
<dbReference type="Pfam" id="PF00270">
    <property type="entry name" value="DEAD"/>
    <property type="match status" value="1"/>
</dbReference>
<keyword evidence="1 12" id="KW-0639">Primosome</keyword>
<gene>
    <name evidence="12" type="primary">priA</name>
    <name evidence="15" type="ORF">DU002_16935</name>
</gene>
<dbReference type="InterPro" id="IPR014001">
    <property type="entry name" value="Helicase_ATP-bd"/>
</dbReference>
<reference evidence="15 16" key="1">
    <citation type="submission" date="2018-07" db="EMBL/GenBank/DDBJ databases">
        <title>Corallincola holothuriorum sp. nov., a new facultative anaerobe isolated from sea cucumber Apostichopus japonicus.</title>
        <authorList>
            <person name="Xia H."/>
        </authorList>
    </citation>
    <scope>NUCLEOTIDE SEQUENCE [LARGE SCALE GENOMIC DNA]</scope>
    <source>
        <strain evidence="15 16">C4</strain>
    </source>
</reference>
<feature type="binding site" evidence="12">
    <location>
        <position position="476"/>
    </location>
    <ligand>
        <name>Zn(2+)</name>
        <dbReference type="ChEBI" id="CHEBI:29105"/>
        <label>2</label>
    </ligand>
</feature>
<dbReference type="Pfam" id="PF18074">
    <property type="entry name" value="PriA_C"/>
    <property type="match status" value="1"/>
</dbReference>
<evidence type="ECO:0000313" key="15">
    <source>
        <dbReference type="EMBL" id="RCU45113.1"/>
    </source>
</evidence>
<feature type="domain" description="Helicase ATP-binding" evidence="13">
    <location>
        <begin position="221"/>
        <end position="387"/>
    </location>
</feature>
<dbReference type="GO" id="GO:1990077">
    <property type="term" value="C:primosome complex"/>
    <property type="evidence" value="ECO:0007669"/>
    <property type="project" value="UniProtKB-UniRule"/>
</dbReference>
<keyword evidence="8 12" id="KW-0067">ATP-binding</keyword>
<comment type="similarity">
    <text evidence="12">Belongs to the helicase family. PriA subfamily.</text>
</comment>
<keyword evidence="7 12" id="KW-0862">Zinc</keyword>
<comment type="catalytic activity">
    <reaction evidence="11 12">
        <text>ATP + H2O = ADP + phosphate + H(+)</text>
        <dbReference type="Rhea" id="RHEA:13065"/>
        <dbReference type="ChEBI" id="CHEBI:15377"/>
        <dbReference type="ChEBI" id="CHEBI:15378"/>
        <dbReference type="ChEBI" id="CHEBI:30616"/>
        <dbReference type="ChEBI" id="CHEBI:43474"/>
        <dbReference type="ChEBI" id="CHEBI:456216"/>
        <dbReference type="EC" id="5.6.2.4"/>
    </reaction>
</comment>
<dbReference type="HAMAP" id="MF_00983">
    <property type="entry name" value="PriA"/>
    <property type="match status" value="1"/>
</dbReference>
<dbReference type="GO" id="GO:0006310">
    <property type="term" value="P:DNA recombination"/>
    <property type="evidence" value="ECO:0007669"/>
    <property type="project" value="InterPro"/>
</dbReference>
<feature type="binding site" evidence="12">
    <location>
        <position position="455"/>
    </location>
    <ligand>
        <name>Zn(2+)</name>
        <dbReference type="ChEBI" id="CHEBI:29105"/>
        <label>2</label>
    </ligand>
</feature>
<dbReference type="Gene3D" id="3.40.1440.60">
    <property type="entry name" value="PriA, 3(prime) DNA-binding domain"/>
    <property type="match status" value="1"/>
</dbReference>
<dbReference type="PROSITE" id="PS51194">
    <property type="entry name" value="HELICASE_CTER"/>
    <property type="match status" value="1"/>
</dbReference>
<protein>
    <recommendedName>
        <fullName evidence="12">Replication restart protein PriA</fullName>
    </recommendedName>
    <alternativeName>
        <fullName evidence="12">ATP-dependent DNA helicase PriA</fullName>
        <ecNumber evidence="12">5.6.2.4</ecNumber>
    </alternativeName>
    <alternativeName>
        <fullName evidence="12">DNA 3'-5' helicase PriA</fullName>
    </alternativeName>
</protein>
<dbReference type="PANTHER" id="PTHR30580:SF0">
    <property type="entry name" value="PRIMOSOMAL PROTEIN N"/>
    <property type="match status" value="1"/>
</dbReference>
<evidence type="ECO:0000256" key="9">
    <source>
        <dbReference type="ARBA" id="ARBA00023125"/>
    </source>
</evidence>
<evidence type="ECO:0000256" key="1">
    <source>
        <dbReference type="ARBA" id="ARBA00022515"/>
    </source>
</evidence>
<evidence type="ECO:0000256" key="7">
    <source>
        <dbReference type="ARBA" id="ARBA00022833"/>
    </source>
</evidence>
<dbReference type="InterPro" id="IPR011545">
    <property type="entry name" value="DEAD/DEAH_box_helicase_dom"/>
</dbReference>
<dbReference type="FunFam" id="3.40.50.300:FF:000489">
    <property type="entry name" value="Primosome assembly protein PriA"/>
    <property type="match status" value="1"/>
</dbReference>
<organism evidence="15 16">
    <name type="scientific">Corallincola holothuriorum</name>
    <dbReference type="NCBI Taxonomy" id="2282215"/>
    <lineage>
        <taxon>Bacteria</taxon>
        <taxon>Pseudomonadati</taxon>
        <taxon>Pseudomonadota</taxon>
        <taxon>Gammaproteobacteria</taxon>
        <taxon>Alteromonadales</taxon>
        <taxon>Psychromonadaceae</taxon>
        <taxon>Corallincola</taxon>
    </lineage>
</organism>
<evidence type="ECO:0000259" key="14">
    <source>
        <dbReference type="PROSITE" id="PS51194"/>
    </source>
</evidence>
<keyword evidence="2 12" id="KW-0235">DNA replication</keyword>
<dbReference type="InterPro" id="IPR041222">
    <property type="entry name" value="PriA_3primeBD"/>
</dbReference>
<dbReference type="GO" id="GO:0005524">
    <property type="term" value="F:ATP binding"/>
    <property type="evidence" value="ECO:0007669"/>
    <property type="project" value="UniProtKB-UniRule"/>
</dbReference>
<dbReference type="NCBIfam" id="TIGR00595">
    <property type="entry name" value="priA"/>
    <property type="match status" value="1"/>
</dbReference>
<dbReference type="Gene3D" id="3.40.50.300">
    <property type="entry name" value="P-loop containing nucleotide triphosphate hydrolases"/>
    <property type="match status" value="2"/>
</dbReference>
<feature type="binding site" evidence="12">
    <location>
        <position position="486"/>
    </location>
    <ligand>
        <name>Zn(2+)</name>
        <dbReference type="ChEBI" id="CHEBI:29105"/>
        <label>1</label>
    </ligand>
</feature>
<dbReference type="OrthoDB" id="9759544at2"/>
<evidence type="ECO:0000313" key="16">
    <source>
        <dbReference type="Proteomes" id="UP000252558"/>
    </source>
</evidence>
<feature type="domain" description="Helicase C-terminal" evidence="14">
    <location>
        <begin position="420"/>
        <end position="638"/>
    </location>
</feature>
<keyword evidence="16" id="KW-1185">Reference proteome</keyword>
<comment type="catalytic activity">
    <reaction evidence="12">
        <text>Couples ATP hydrolysis with the unwinding of duplex DNA by translocating in the 3'-5' direction.</text>
        <dbReference type="EC" id="5.6.2.4"/>
    </reaction>
</comment>
<dbReference type="PANTHER" id="PTHR30580">
    <property type="entry name" value="PRIMOSOMAL PROTEIN N"/>
    <property type="match status" value="1"/>
</dbReference>
<keyword evidence="3 12" id="KW-0479">Metal-binding</keyword>
<dbReference type="GO" id="GO:0043138">
    <property type="term" value="F:3'-5' DNA helicase activity"/>
    <property type="evidence" value="ECO:0007669"/>
    <property type="project" value="UniProtKB-EC"/>
</dbReference>
<dbReference type="Proteomes" id="UP000252558">
    <property type="component" value="Unassembled WGS sequence"/>
</dbReference>
<comment type="function">
    <text evidence="12">Initiates the restart of stalled replication forks, which reloads the replicative helicase on sites other than the origin of replication. Recognizes and binds to abandoned replication forks and remodels them to uncover a helicase loading site. Promotes assembly of the primosome at these replication forks.</text>
</comment>
<dbReference type="GO" id="GO:0006302">
    <property type="term" value="P:double-strand break repair"/>
    <property type="evidence" value="ECO:0007669"/>
    <property type="project" value="InterPro"/>
</dbReference>
<evidence type="ECO:0000256" key="6">
    <source>
        <dbReference type="ARBA" id="ARBA00022806"/>
    </source>
</evidence>
<dbReference type="GO" id="GO:0003677">
    <property type="term" value="F:DNA binding"/>
    <property type="evidence" value="ECO:0007669"/>
    <property type="project" value="UniProtKB-UniRule"/>
</dbReference>
<comment type="cofactor">
    <cofactor evidence="12">
        <name>Zn(2+)</name>
        <dbReference type="ChEBI" id="CHEBI:29105"/>
    </cofactor>
    <text evidence="12">Binds 2 zinc ions per subunit.</text>
</comment>
<dbReference type="InterPro" id="IPR040498">
    <property type="entry name" value="PriA_CRR"/>
</dbReference>
<dbReference type="FunFam" id="3.40.1440.60:FF:000001">
    <property type="entry name" value="Primosomal protein N"/>
    <property type="match status" value="1"/>
</dbReference>
<evidence type="ECO:0000256" key="2">
    <source>
        <dbReference type="ARBA" id="ARBA00022705"/>
    </source>
</evidence>
<evidence type="ECO:0000256" key="3">
    <source>
        <dbReference type="ARBA" id="ARBA00022723"/>
    </source>
</evidence>
<dbReference type="GO" id="GO:0016887">
    <property type="term" value="F:ATP hydrolysis activity"/>
    <property type="evidence" value="ECO:0007669"/>
    <property type="project" value="RHEA"/>
</dbReference>
<dbReference type="Pfam" id="PF17764">
    <property type="entry name" value="PriA_3primeBD"/>
    <property type="match status" value="1"/>
</dbReference>
<dbReference type="AlphaFoldDB" id="A0A368N513"/>
<feature type="binding site" evidence="12">
    <location>
        <position position="446"/>
    </location>
    <ligand>
        <name>Zn(2+)</name>
        <dbReference type="ChEBI" id="CHEBI:29105"/>
        <label>1</label>
    </ligand>
</feature>
<feature type="binding site" evidence="12">
    <location>
        <position position="489"/>
    </location>
    <ligand>
        <name>Zn(2+)</name>
        <dbReference type="ChEBI" id="CHEBI:29105"/>
        <label>1</label>
    </ligand>
</feature>
<dbReference type="SMART" id="SM00490">
    <property type="entry name" value="HELICc"/>
    <property type="match status" value="1"/>
</dbReference>
<dbReference type="Pfam" id="PF18319">
    <property type="entry name" value="Zn_ribbon_PriA"/>
    <property type="match status" value="1"/>
</dbReference>
<dbReference type="InterPro" id="IPR027417">
    <property type="entry name" value="P-loop_NTPase"/>
</dbReference>
<keyword evidence="10 12" id="KW-0413">Isomerase</keyword>
<dbReference type="SUPFAM" id="SSF52540">
    <property type="entry name" value="P-loop containing nucleoside triphosphate hydrolases"/>
    <property type="match status" value="2"/>
</dbReference>
<dbReference type="CDD" id="cd18804">
    <property type="entry name" value="SF2_C_priA"/>
    <property type="match status" value="1"/>
</dbReference>
<dbReference type="SMART" id="SM00487">
    <property type="entry name" value="DEXDc"/>
    <property type="match status" value="1"/>
</dbReference>
<keyword evidence="5 12" id="KW-0378">Hydrolase</keyword>
<dbReference type="NCBIfam" id="NF004065">
    <property type="entry name" value="PRK05580.1-1"/>
    <property type="match status" value="1"/>
</dbReference>
<evidence type="ECO:0000256" key="8">
    <source>
        <dbReference type="ARBA" id="ARBA00022840"/>
    </source>
</evidence>
<feature type="binding site" evidence="12">
    <location>
        <position position="473"/>
    </location>
    <ligand>
        <name>Zn(2+)</name>
        <dbReference type="ChEBI" id="CHEBI:29105"/>
        <label>2</label>
    </ligand>
</feature>
<dbReference type="CDD" id="cd17929">
    <property type="entry name" value="DEXHc_priA"/>
    <property type="match status" value="1"/>
</dbReference>